<gene>
    <name evidence="2" type="ORF">GETHED_25930</name>
</gene>
<keyword evidence="1" id="KW-0472">Membrane</keyword>
<keyword evidence="1" id="KW-1133">Transmembrane helix</keyword>
<evidence type="ECO:0008006" key="4">
    <source>
        <dbReference type="Google" id="ProtNLM"/>
    </source>
</evidence>
<protein>
    <recommendedName>
        <fullName evidence="4">DUF2254 domain-containing protein</fullName>
    </recommendedName>
</protein>
<feature type="transmembrane region" description="Helical" evidence="1">
    <location>
        <begin position="208"/>
        <end position="228"/>
    </location>
</feature>
<evidence type="ECO:0000313" key="3">
    <source>
        <dbReference type="Proteomes" id="UP001165044"/>
    </source>
</evidence>
<accession>A0ABQ5Q0R1</accession>
<dbReference type="EMBL" id="BSDC01000003">
    <property type="protein sequence ID" value="GLH68229.1"/>
    <property type="molecule type" value="Genomic_DNA"/>
</dbReference>
<feature type="transmembrane region" description="Helical" evidence="1">
    <location>
        <begin position="131"/>
        <end position="162"/>
    </location>
</feature>
<dbReference type="Proteomes" id="UP001165044">
    <property type="component" value="Unassembled WGS sequence"/>
</dbReference>
<feature type="transmembrane region" description="Helical" evidence="1">
    <location>
        <begin position="94"/>
        <end position="111"/>
    </location>
</feature>
<name>A0ABQ5Q0R1_9BACT</name>
<keyword evidence="3" id="KW-1185">Reference proteome</keyword>
<feature type="transmembrane region" description="Helical" evidence="1">
    <location>
        <begin position="182"/>
        <end position="202"/>
    </location>
</feature>
<evidence type="ECO:0000313" key="2">
    <source>
        <dbReference type="EMBL" id="GLH68229.1"/>
    </source>
</evidence>
<sequence>MVQSTHQSRTSSLRWIHGMQSWISHFNRWIQASSPQLGLFLVRRTELGIWASRKIESLRFRRDRTLHIQIEQMKDGRDGLGATKWLLRQVTPQGIYSILAVILLVLLPAHFQSHGPFQAWQSFISSFNLGIYITLLITIAQASAAVLALFFTAMSIVASTTFLKVKPAVRNLIVQDKFNRRYIRLLSHTAMTSILGVALTGFDVPPSTIFIAYMLLLSGLCLLGFIPIGSQIFRLFDPAALAPMPIQTFVQQIQTMTRGGRLWLDPSFQVYACNRANEQVLILEDLVLEVTRDDYPRNDAILSLAQAVVHVAKAHAIVKTSIPSTSRWFPQKAEFQRFQSMNSSSTSIALETGTMPTSAPVADHQQIETRCISMLMKCLSTLVERNALDDVATLLLDYGYLVEAFSRVYENTSAQGLLDEMISRTTQVLSQAEPLQEPKKHLQLADLLGFAAIAPILHPAQELAHNTDDLIEGTVDDLLSLDRRRIYKVAHPRQVLRVLEDFASRLQFEFEVEGELRTQPRHVRRVVALAYADVIKAQIAQIPTNIDRGLVQPIAFLVQSKAPLWASILVIRGLEACEKGMIQVHTLKDVYANLKSISEPNGADPESRGDEALKTIEISHSKLIHIWAEVVPGLCSSAIGEEDLPDVLGIARANIGDELVKALDEKDKKSFSKLFPAYLLASEAIKAELLRRIDPRNSNYRNSVVMDLQLDLMTLSGLALIYSDIDKSGCWDSAHILWDKLIENSPDPSAFVQDQFHCIDNPTMVPMFSPSSMQRLKWERTLREGLVRRGIESEEIFGFNPRTSRGPRTIPPLIDAMGFHLGNPYQEPFEVFGALYLAKQEAAKGLSLPYKVESLLRELNLGEGE</sequence>
<keyword evidence="1" id="KW-0812">Transmembrane</keyword>
<organism evidence="2 3">
    <name type="scientific">Geothrix edaphica</name>
    <dbReference type="NCBI Taxonomy" id="2927976"/>
    <lineage>
        <taxon>Bacteria</taxon>
        <taxon>Pseudomonadati</taxon>
        <taxon>Acidobacteriota</taxon>
        <taxon>Holophagae</taxon>
        <taxon>Holophagales</taxon>
        <taxon>Holophagaceae</taxon>
        <taxon>Geothrix</taxon>
    </lineage>
</organism>
<comment type="caution">
    <text evidence="2">The sequence shown here is derived from an EMBL/GenBank/DDBJ whole genome shotgun (WGS) entry which is preliminary data.</text>
</comment>
<evidence type="ECO:0000256" key="1">
    <source>
        <dbReference type="SAM" id="Phobius"/>
    </source>
</evidence>
<proteinExistence type="predicted"/>
<reference evidence="2" key="1">
    <citation type="journal article" date="2023" name="Antonie Van Leeuwenhoek">
        <title>Mesoterricola silvestris gen. nov., sp. nov., Mesoterricola sediminis sp. nov., Geothrix oryzae sp. nov., Geothrix edaphica sp. nov., Geothrix rubra sp. nov., and Geothrix limicola sp. nov., six novel members of Acidobacteriota isolated from soils.</title>
        <authorList>
            <person name="Itoh H."/>
            <person name="Sugisawa Y."/>
            <person name="Mise K."/>
            <person name="Xu Z."/>
            <person name="Kuniyasu M."/>
            <person name="Ushijima N."/>
            <person name="Kawano K."/>
            <person name="Kobayashi E."/>
            <person name="Shiratori Y."/>
            <person name="Masuda Y."/>
            <person name="Senoo K."/>
        </authorList>
    </citation>
    <scope>NUCLEOTIDE SEQUENCE</scope>
    <source>
        <strain evidence="2">Red802</strain>
    </source>
</reference>